<dbReference type="SUPFAM" id="SSF52540">
    <property type="entry name" value="P-loop containing nucleoside triphosphate hydrolases"/>
    <property type="match status" value="1"/>
</dbReference>
<evidence type="ECO:0000256" key="2">
    <source>
        <dbReference type="ARBA" id="ARBA00022741"/>
    </source>
</evidence>
<comment type="caution">
    <text evidence="5">The sequence shown here is derived from an EMBL/GenBank/DDBJ whole genome shotgun (WGS) entry which is preliminary data.</text>
</comment>
<dbReference type="PANTHER" id="PTHR42939">
    <property type="entry name" value="ABC TRANSPORTER ATP-BINDING PROTEIN ALBC-RELATED"/>
    <property type="match status" value="1"/>
</dbReference>
<keyword evidence="3 5" id="KW-0067">ATP-binding</keyword>
<dbReference type="PROSITE" id="PS50893">
    <property type="entry name" value="ABC_TRANSPORTER_2"/>
    <property type="match status" value="1"/>
</dbReference>
<keyword evidence="2" id="KW-0547">Nucleotide-binding</keyword>
<feature type="domain" description="ABC transporter" evidence="4">
    <location>
        <begin position="4"/>
        <end position="211"/>
    </location>
</feature>
<dbReference type="CDD" id="cd03230">
    <property type="entry name" value="ABC_DR_subfamily_A"/>
    <property type="match status" value="1"/>
</dbReference>
<evidence type="ECO:0000313" key="5">
    <source>
        <dbReference type="EMBL" id="MCQ4925159.1"/>
    </source>
</evidence>
<dbReference type="Pfam" id="PF00005">
    <property type="entry name" value="ABC_tran"/>
    <property type="match status" value="1"/>
</dbReference>
<dbReference type="PROSITE" id="PS00211">
    <property type="entry name" value="ABC_TRANSPORTER_1"/>
    <property type="match status" value="1"/>
</dbReference>
<dbReference type="SMART" id="SM00382">
    <property type="entry name" value="AAA"/>
    <property type="match status" value="1"/>
</dbReference>
<accession>A0ABT1SFA4</accession>
<sequence>MSLVEMINVSKGFKGINIFEDLNITFEKEEIYGIVGPNGSGKSVLFKIICGFIFPDSGVIKINGNEMNLKNRFPTNFGIIIDRPGYLEDKSGYENLEYLALIRKKIGKDEIKTAMERVGLDPNLKTKVKNYSLGMKQKLALCQAIMEDQDVLLLDEPFNALDKSSVENIRSLLLDLHKQNKTIFITSHNQMDIDLLCTKVYEIDNQKLKLIV</sequence>
<reference evidence="5 6" key="1">
    <citation type="submission" date="2022-06" db="EMBL/GenBank/DDBJ databases">
        <title>Isolation of gut microbiota from human fecal samples.</title>
        <authorList>
            <person name="Pamer E.G."/>
            <person name="Barat B."/>
            <person name="Waligurski E."/>
            <person name="Medina S."/>
            <person name="Paddock L."/>
            <person name="Mostad J."/>
        </authorList>
    </citation>
    <scope>NUCLEOTIDE SEQUENCE [LARGE SCALE GENOMIC DNA]</scope>
    <source>
        <strain evidence="5 6">DFI.7.95</strain>
    </source>
</reference>
<name>A0ABT1SFA4_9FIRM</name>
<dbReference type="InterPro" id="IPR027417">
    <property type="entry name" value="P-loop_NTPase"/>
</dbReference>
<keyword evidence="6" id="KW-1185">Reference proteome</keyword>
<evidence type="ECO:0000256" key="1">
    <source>
        <dbReference type="ARBA" id="ARBA00022448"/>
    </source>
</evidence>
<dbReference type="InterPro" id="IPR051782">
    <property type="entry name" value="ABC_Transporter_VariousFunc"/>
</dbReference>
<dbReference type="PANTHER" id="PTHR42939:SF1">
    <property type="entry name" value="ABC TRANSPORTER ATP-BINDING PROTEIN ALBC-RELATED"/>
    <property type="match status" value="1"/>
</dbReference>
<protein>
    <submittedName>
        <fullName evidence="5">ABC transporter ATP-binding protein</fullName>
    </submittedName>
</protein>
<evidence type="ECO:0000259" key="4">
    <source>
        <dbReference type="PROSITE" id="PS50893"/>
    </source>
</evidence>
<dbReference type="InterPro" id="IPR003439">
    <property type="entry name" value="ABC_transporter-like_ATP-bd"/>
</dbReference>
<dbReference type="InterPro" id="IPR003593">
    <property type="entry name" value="AAA+_ATPase"/>
</dbReference>
<dbReference type="EMBL" id="JANGAC010000018">
    <property type="protein sequence ID" value="MCQ4925159.1"/>
    <property type="molecule type" value="Genomic_DNA"/>
</dbReference>
<dbReference type="Gene3D" id="3.40.50.300">
    <property type="entry name" value="P-loop containing nucleotide triphosphate hydrolases"/>
    <property type="match status" value="1"/>
</dbReference>
<dbReference type="Proteomes" id="UP001524478">
    <property type="component" value="Unassembled WGS sequence"/>
</dbReference>
<organism evidence="5 6">
    <name type="scientific">Tissierella carlieri</name>
    <dbReference type="NCBI Taxonomy" id="689904"/>
    <lineage>
        <taxon>Bacteria</taxon>
        <taxon>Bacillati</taxon>
        <taxon>Bacillota</taxon>
        <taxon>Tissierellia</taxon>
        <taxon>Tissierellales</taxon>
        <taxon>Tissierellaceae</taxon>
        <taxon>Tissierella</taxon>
    </lineage>
</organism>
<dbReference type="RefSeq" id="WP_256312722.1">
    <property type="nucleotide sequence ID" value="NZ_JANGAC010000018.1"/>
</dbReference>
<evidence type="ECO:0000313" key="6">
    <source>
        <dbReference type="Proteomes" id="UP001524478"/>
    </source>
</evidence>
<dbReference type="GO" id="GO:0005524">
    <property type="term" value="F:ATP binding"/>
    <property type="evidence" value="ECO:0007669"/>
    <property type="project" value="UniProtKB-KW"/>
</dbReference>
<gene>
    <name evidence="5" type="ORF">NE686_18800</name>
</gene>
<dbReference type="InterPro" id="IPR017871">
    <property type="entry name" value="ABC_transporter-like_CS"/>
</dbReference>
<keyword evidence="1" id="KW-0813">Transport</keyword>
<evidence type="ECO:0000256" key="3">
    <source>
        <dbReference type="ARBA" id="ARBA00022840"/>
    </source>
</evidence>
<proteinExistence type="predicted"/>